<protein>
    <submittedName>
        <fullName evidence="1">Uncharacterized protein</fullName>
    </submittedName>
</protein>
<evidence type="ECO:0000313" key="2">
    <source>
        <dbReference type="Proteomes" id="UP001596405"/>
    </source>
</evidence>
<comment type="caution">
    <text evidence="1">The sequence shown here is derived from an EMBL/GenBank/DDBJ whole genome shotgun (WGS) entry which is preliminary data.</text>
</comment>
<organism evidence="1 2">
    <name type="scientific">Rufibacter roseus</name>
    <dbReference type="NCBI Taxonomy" id="1567108"/>
    <lineage>
        <taxon>Bacteria</taxon>
        <taxon>Pseudomonadati</taxon>
        <taxon>Bacteroidota</taxon>
        <taxon>Cytophagia</taxon>
        <taxon>Cytophagales</taxon>
        <taxon>Hymenobacteraceae</taxon>
        <taxon>Rufibacter</taxon>
    </lineage>
</organism>
<sequence length="47" mass="5316">MYLNPGLCTFRYPRGGNNTYAETGNNLPIQVPVEVTLSDVIFRLQSR</sequence>
<reference evidence="2" key="1">
    <citation type="journal article" date="2019" name="Int. J. Syst. Evol. Microbiol.">
        <title>The Global Catalogue of Microorganisms (GCM) 10K type strain sequencing project: providing services to taxonomists for standard genome sequencing and annotation.</title>
        <authorList>
            <consortium name="The Broad Institute Genomics Platform"/>
            <consortium name="The Broad Institute Genome Sequencing Center for Infectious Disease"/>
            <person name="Wu L."/>
            <person name="Ma J."/>
        </authorList>
    </citation>
    <scope>NUCLEOTIDE SEQUENCE [LARGE SCALE GENOMIC DNA]</scope>
    <source>
        <strain evidence="2">CGMCC 4.7393</strain>
    </source>
</reference>
<dbReference type="EMBL" id="JBHSYQ010000004">
    <property type="protein sequence ID" value="MFC6997939.1"/>
    <property type="molecule type" value="Genomic_DNA"/>
</dbReference>
<proteinExistence type="predicted"/>
<name>A0ABW2DJE2_9BACT</name>
<evidence type="ECO:0000313" key="1">
    <source>
        <dbReference type="EMBL" id="MFC6997939.1"/>
    </source>
</evidence>
<keyword evidence="2" id="KW-1185">Reference proteome</keyword>
<gene>
    <name evidence="1" type="ORF">ACFQHR_09890</name>
</gene>
<accession>A0ABW2DJE2</accession>
<dbReference type="RefSeq" id="WP_161486772.1">
    <property type="nucleotide sequence ID" value="NZ_JBHSYQ010000004.1"/>
</dbReference>
<dbReference type="Proteomes" id="UP001596405">
    <property type="component" value="Unassembled WGS sequence"/>
</dbReference>